<dbReference type="Proteomes" id="UP000215127">
    <property type="component" value="Chromosome 5"/>
</dbReference>
<reference evidence="1 2" key="1">
    <citation type="submission" date="2016-06" db="EMBL/GenBank/DDBJ databases">
        <authorList>
            <person name="Kjaerup R.B."/>
            <person name="Dalgaard T.S."/>
            <person name="Juul-Madsen H.R."/>
        </authorList>
    </citation>
    <scope>NUCLEOTIDE SEQUENCE [LARGE SCALE GENOMIC DNA]</scope>
</reference>
<dbReference type="AlphaFoldDB" id="A0A1X7RTP6"/>
<evidence type="ECO:0000313" key="1">
    <source>
        <dbReference type="EMBL" id="SMQ50571.1"/>
    </source>
</evidence>
<organism evidence="1 2">
    <name type="scientific">Zymoseptoria tritici (strain ST99CH_3D7)</name>
    <dbReference type="NCBI Taxonomy" id="1276538"/>
    <lineage>
        <taxon>Eukaryota</taxon>
        <taxon>Fungi</taxon>
        <taxon>Dikarya</taxon>
        <taxon>Ascomycota</taxon>
        <taxon>Pezizomycotina</taxon>
        <taxon>Dothideomycetes</taxon>
        <taxon>Dothideomycetidae</taxon>
        <taxon>Mycosphaerellales</taxon>
        <taxon>Mycosphaerellaceae</taxon>
        <taxon>Zymoseptoria</taxon>
    </lineage>
</organism>
<keyword evidence="2" id="KW-1185">Reference proteome</keyword>
<accession>A0A1X7RTP6</accession>
<evidence type="ECO:0000313" key="2">
    <source>
        <dbReference type="Proteomes" id="UP000215127"/>
    </source>
</evidence>
<name>A0A1X7RTP6_ZYMT9</name>
<gene>
    <name evidence="1" type="ORF">ZT3D7_G5724</name>
</gene>
<sequence length="117" mass="13056">MKTVHHYFVQLPNSASAKFVDFTSPVSTTLKASQQSHKRNLLSIEVLQASVSFELVVVIFLQHGNGFSGMLDALWCVEPKSEEHVGVGAVEDRAVFVLLQAQARKPSPHLRLWKRDS</sequence>
<dbReference type="EMBL" id="LT853696">
    <property type="protein sequence ID" value="SMQ50571.1"/>
    <property type="molecule type" value="Genomic_DNA"/>
</dbReference>
<protein>
    <submittedName>
        <fullName evidence="1">Uncharacterized protein</fullName>
    </submittedName>
</protein>
<proteinExistence type="predicted"/>